<organism evidence="9 10">
    <name type="scientific">Linum tenue</name>
    <dbReference type="NCBI Taxonomy" id="586396"/>
    <lineage>
        <taxon>Eukaryota</taxon>
        <taxon>Viridiplantae</taxon>
        <taxon>Streptophyta</taxon>
        <taxon>Embryophyta</taxon>
        <taxon>Tracheophyta</taxon>
        <taxon>Spermatophyta</taxon>
        <taxon>Magnoliopsida</taxon>
        <taxon>eudicotyledons</taxon>
        <taxon>Gunneridae</taxon>
        <taxon>Pentapetalae</taxon>
        <taxon>rosids</taxon>
        <taxon>fabids</taxon>
        <taxon>Malpighiales</taxon>
        <taxon>Linaceae</taxon>
        <taxon>Linum</taxon>
    </lineage>
</organism>
<evidence type="ECO:0000256" key="6">
    <source>
        <dbReference type="RuleBase" id="RU363077"/>
    </source>
</evidence>
<protein>
    <recommendedName>
        <fullName evidence="6">WAT1-related protein</fullName>
    </recommendedName>
</protein>
<feature type="transmembrane region" description="Helical" evidence="6">
    <location>
        <begin position="302"/>
        <end position="322"/>
    </location>
</feature>
<reference evidence="9" key="1">
    <citation type="submission" date="2022-08" db="EMBL/GenBank/DDBJ databases">
        <authorList>
            <person name="Gutierrez-Valencia J."/>
        </authorList>
    </citation>
    <scope>NUCLEOTIDE SEQUENCE</scope>
</reference>
<feature type="transmembrane region" description="Helical" evidence="6">
    <location>
        <begin position="246"/>
        <end position="264"/>
    </location>
</feature>
<feature type="region of interest" description="Disordered" evidence="7">
    <location>
        <begin position="328"/>
        <end position="359"/>
    </location>
</feature>
<dbReference type="InterPro" id="IPR000620">
    <property type="entry name" value="EamA_dom"/>
</dbReference>
<feature type="transmembrane region" description="Helical" evidence="6">
    <location>
        <begin position="276"/>
        <end position="296"/>
    </location>
</feature>
<feature type="transmembrane region" description="Helical" evidence="6">
    <location>
        <begin position="213"/>
        <end position="234"/>
    </location>
</feature>
<feature type="transmembrane region" description="Helical" evidence="6">
    <location>
        <begin position="141"/>
        <end position="161"/>
    </location>
</feature>
<sequence>NTETRDREMGFSSHKPEIIMVALEFAYAGLALFTKAAFNGGLSPRIFIVYRQAIATLIMGTLACFSRRRNPSGVSLTLESFSWIFAASFFGVTVNQNAFFQGIKLASSTAANAMINLIPAVTFVLATILRMEKIDIRSMRSWAKIFGTVMCVCGAIVMAFLKGPKLLNSHFLLGPEEDNSWVMGCLLLLAASFFWSTWVILQVPIGATCPDLVYSQAWLCLLATLQSTGVALFMERDLSVWKLNSSFELGCCLYSGVALAMSFLGQAWCVSERGPVFPAIFNPLATVITAIFAAIFLHEQTYLGGLIGAAAAVMGLYVVLWGKAKDFKEAESDKKEEKKRSKLDLEEPFLTDKPNQVDV</sequence>
<dbReference type="AlphaFoldDB" id="A0AAV0KZR8"/>
<feature type="compositionally biased region" description="Basic and acidic residues" evidence="7">
    <location>
        <begin position="328"/>
        <end position="345"/>
    </location>
</feature>
<keyword evidence="4 6" id="KW-1133">Transmembrane helix</keyword>
<feature type="domain" description="EamA" evidence="8">
    <location>
        <begin position="18"/>
        <end position="158"/>
    </location>
</feature>
<dbReference type="GO" id="GO:0016020">
    <property type="term" value="C:membrane"/>
    <property type="evidence" value="ECO:0007669"/>
    <property type="project" value="UniProtKB-SubCell"/>
</dbReference>
<evidence type="ECO:0000313" key="10">
    <source>
        <dbReference type="Proteomes" id="UP001154282"/>
    </source>
</evidence>
<gene>
    <name evidence="9" type="ORF">LITE_LOCUS21309</name>
</gene>
<accession>A0AAV0KZR8</accession>
<comment type="caution">
    <text evidence="9">The sequence shown here is derived from an EMBL/GenBank/DDBJ whole genome shotgun (WGS) entry which is preliminary data.</text>
</comment>
<evidence type="ECO:0000256" key="4">
    <source>
        <dbReference type="ARBA" id="ARBA00022989"/>
    </source>
</evidence>
<feature type="non-terminal residue" evidence="9">
    <location>
        <position position="1"/>
    </location>
</feature>
<keyword evidence="10" id="KW-1185">Reference proteome</keyword>
<feature type="transmembrane region" description="Helical" evidence="6">
    <location>
        <begin position="110"/>
        <end position="129"/>
    </location>
</feature>
<dbReference type="SUPFAM" id="SSF103481">
    <property type="entry name" value="Multidrug resistance efflux transporter EmrE"/>
    <property type="match status" value="2"/>
</dbReference>
<dbReference type="GO" id="GO:0022857">
    <property type="term" value="F:transmembrane transporter activity"/>
    <property type="evidence" value="ECO:0007669"/>
    <property type="project" value="InterPro"/>
</dbReference>
<proteinExistence type="inferred from homology"/>
<name>A0AAV0KZR8_9ROSI</name>
<evidence type="ECO:0000256" key="3">
    <source>
        <dbReference type="ARBA" id="ARBA00022692"/>
    </source>
</evidence>
<keyword evidence="3 6" id="KW-0812">Transmembrane</keyword>
<feature type="domain" description="EamA" evidence="8">
    <location>
        <begin position="183"/>
        <end position="320"/>
    </location>
</feature>
<dbReference type="InterPro" id="IPR037185">
    <property type="entry name" value="EmrE-like"/>
</dbReference>
<comment type="similarity">
    <text evidence="2 6">Belongs to the drug/metabolite transporter (DMT) superfamily. Plant drug/metabolite exporter (P-DME) (TC 2.A.7.4) family.</text>
</comment>
<evidence type="ECO:0000259" key="8">
    <source>
        <dbReference type="Pfam" id="PF00892"/>
    </source>
</evidence>
<evidence type="ECO:0000256" key="2">
    <source>
        <dbReference type="ARBA" id="ARBA00007635"/>
    </source>
</evidence>
<evidence type="ECO:0000256" key="5">
    <source>
        <dbReference type="ARBA" id="ARBA00023136"/>
    </source>
</evidence>
<dbReference type="Proteomes" id="UP001154282">
    <property type="component" value="Unassembled WGS sequence"/>
</dbReference>
<dbReference type="InterPro" id="IPR030184">
    <property type="entry name" value="WAT1-related"/>
</dbReference>
<dbReference type="PANTHER" id="PTHR31218">
    <property type="entry name" value="WAT1-RELATED PROTEIN"/>
    <property type="match status" value="1"/>
</dbReference>
<feature type="transmembrane region" description="Helical" evidence="6">
    <location>
        <begin position="48"/>
        <end position="66"/>
    </location>
</feature>
<dbReference type="EMBL" id="CAMGYJ010000006">
    <property type="protein sequence ID" value="CAI0427707.1"/>
    <property type="molecule type" value="Genomic_DNA"/>
</dbReference>
<feature type="transmembrane region" description="Helical" evidence="6">
    <location>
        <begin position="21"/>
        <end position="42"/>
    </location>
</feature>
<evidence type="ECO:0000313" key="9">
    <source>
        <dbReference type="EMBL" id="CAI0427707.1"/>
    </source>
</evidence>
<keyword evidence="5 6" id="KW-0472">Membrane</keyword>
<evidence type="ECO:0000256" key="1">
    <source>
        <dbReference type="ARBA" id="ARBA00004141"/>
    </source>
</evidence>
<comment type="subcellular location">
    <subcellularLocation>
        <location evidence="1 6">Membrane</location>
        <topology evidence="1 6">Multi-pass membrane protein</topology>
    </subcellularLocation>
</comment>
<feature type="transmembrane region" description="Helical" evidence="6">
    <location>
        <begin position="181"/>
        <end position="201"/>
    </location>
</feature>
<dbReference type="Pfam" id="PF00892">
    <property type="entry name" value="EamA"/>
    <property type="match status" value="2"/>
</dbReference>
<feature type="transmembrane region" description="Helical" evidence="6">
    <location>
        <begin position="78"/>
        <end position="98"/>
    </location>
</feature>
<evidence type="ECO:0000256" key="7">
    <source>
        <dbReference type="SAM" id="MobiDB-lite"/>
    </source>
</evidence>